<proteinExistence type="predicted"/>
<dbReference type="InterPro" id="IPR036215">
    <property type="entry name" value="TM0957-like_sf"/>
</dbReference>
<comment type="caution">
    <text evidence="2">The sequence shown here is derived from an EMBL/GenBank/DDBJ whole genome shotgun (WGS) entry which is preliminary data.</text>
</comment>
<name>A0A917DDU4_9MICO</name>
<protein>
    <submittedName>
        <fullName evidence="2">Lipoprotein</fullName>
    </submittedName>
</protein>
<dbReference type="Pfam" id="PF10054">
    <property type="entry name" value="DUF2291"/>
    <property type="match status" value="1"/>
</dbReference>
<evidence type="ECO:0000313" key="3">
    <source>
        <dbReference type="Proteomes" id="UP000633205"/>
    </source>
</evidence>
<sequence>MSGVAAPARRKGLGKGAKRGILAAVIVAAIAFVAIGTRVVPYGAELPGAEEGFNAETYGAENFPAVQEAVVERAADAETLAAAIADDQEAAVGEYAVESSGGPVFSVTVTGTFGEASSGIYDLQVEGLGDDLTVRVQTGPAINGTELRDASGEITFGEFTNQIDYQNAAAALNNEMKVAVLEGIDTENLEGKTATITGAFTLINPQAWLLTPVELEVG</sequence>
<dbReference type="SUPFAM" id="SSF141318">
    <property type="entry name" value="TM0957-like"/>
    <property type="match status" value="1"/>
</dbReference>
<keyword evidence="1" id="KW-0472">Membrane</keyword>
<gene>
    <name evidence="2" type="ORF">GCM10010915_07620</name>
</gene>
<dbReference type="EMBL" id="BMHO01000001">
    <property type="protein sequence ID" value="GGD29869.1"/>
    <property type="molecule type" value="Genomic_DNA"/>
</dbReference>
<accession>A0A917DDU4</accession>
<keyword evidence="1" id="KW-0812">Transmembrane</keyword>
<reference evidence="2" key="2">
    <citation type="submission" date="2020-09" db="EMBL/GenBank/DDBJ databases">
        <authorList>
            <person name="Sun Q."/>
            <person name="Zhou Y."/>
        </authorList>
    </citation>
    <scope>NUCLEOTIDE SEQUENCE</scope>
    <source>
        <strain evidence="2">CGMCC 1.15152</strain>
    </source>
</reference>
<reference evidence="2" key="1">
    <citation type="journal article" date="2014" name="Int. J. Syst. Evol. Microbiol.">
        <title>Complete genome sequence of Corynebacterium casei LMG S-19264T (=DSM 44701T), isolated from a smear-ripened cheese.</title>
        <authorList>
            <consortium name="US DOE Joint Genome Institute (JGI-PGF)"/>
            <person name="Walter F."/>
            <person name="Albersmeier A."/>
            <person name="Kalinowski J."/>
            <person name="Ruckert C."/>
        </authorList>
    </citation>
    <scope>NUCLEOTIDE SEQUENCE</scope>
    <source>
        <strain evidence="2">CGMCC 1.15152</strain>
    </source>
</reference>
<feature type="transmembrane region" description="Helical" evidence="1">
    <location>
        <begin position="21"/>
        <end position="40"/>
    </location>
</feature>
<keyword evidence="1" id="KW-1133">Transmembrane helix</keyword>
<organism evidence="2 3">
    <name type="scientific">Microbacterium faecale</name>
    <dbReference type="NCBI Taxonomy" id="1804630"/>
    <lineage>
        <taxon>Bacteria</taxon>
        <taxon>Bacillati</taxon>
        <taxon>Actinomycetota</taxon>
        <taxon>Actinomycetes</taxon>
        <taxon>Micrococcales</taxon>
        <taxon>Microbacteriaceae</taxon>
        <taxon>Microbacterium</taxon>
    </lineage>
</organism>
<dbReference type="AlphaFoldDB" id="A0A917DDU4"/>
<dbReference type="Proteomes" id="UP000633205">
    <property type="component" value="Unassembled WGS sequence"/>
</dbReference>
<dbReference type="InterPro" id="IPR014582">
    <property type="entry name" value="UCP033535_lipo"/>
</dbReference>
<evidence type="ECO:0000256" key="1">
    <source>
        <dbReference type="SAM" id="Phobius"/>
    </source>
</evidence>
<dbReference type="PIRSF" id="PIRSF033535">
    <property type="entry name" value="UCP033535_plp"/>
    <property type="match status" value="1"/>
</dbReference>
<keyword evidence="2" id="KW-0449">Lipoprotein</keyword>
<dbReference type="RefSeq" id="WP_188710969.1">
    <property type="nucleotide sequence ID" value="NZ_BMHO01000001.1"/>
</dbReference>
<keyword evidence="3" id="KW-1185">Reference proteome</keyword>
<evidence type="ECO:0000313" key="2">
    <source>
        <dbReference type="EMBL" id="GGD29869.1"/>
    </source>
</evidence>